<accession>Q1MP99</accession>
<dbReference type="OrthoDB" id="9802365at2"/>
<dbReference type="PANTHER" id="PTHR10359">
    <property type="entry name" value="A/G-SPECIFIC ADENINE GLYCOSYLASE/ENDONUCLEASE III"/>
    <property type="match status" value="1"/>
</dbReference>
<keyword evidence="4" id="KW-0411">Iron-sulfur</keyword>
<dbReference type="GO" id="GO:0051539">
    <property type="term" value="F:4 iron, 4 sulfur cluster binding"/>
    <property type="evidence" value="ECO:0007669"/>
    <property type="project" value="UniProtKB-KW"/>
</dbReference>
<dbReference type="Gene3D" id="1.10.340.30">
    <property type="entry name" value="Hypothetical protein, domain 2"/>
    <property type="match status" value="1"/>
</dbReference>
<dbReference type="InterPro" id="IPR023170">
    <property type="entry name" value="HhH_base_excis_C"/>
</dbReference>
<evidence type="ECO:0000256" key="3">
    <source>
        <dbReference type="ARBA" id="ARBA00023004"/>
    </source>
</evidence>
<evidence type="ECO:0000256" key="4">
    <source>
        <dbReference type="ARBA" id="ARBA00023014"/>
    </source>
</evidence>
<dbReference type="Gene3D" id="1.10.1670.10">
    <property type="entry name" value="Helix-hairpin-Helix base-excision DNA repair enzymes (C-terminal)"/>
    <property type="match status" value="1"/>
</dbReference>
<sequence length="226" mass="25812">MNPEINYQAILIEIYEKLLNKLQASGWWPAETTLEVIIGAILTQNTVWTNVEKALCNLRNAGVLHDGNKILTLTDSELSNLIKPAGFFNIKTKRLKAILQFFASSCSFSFEKLKDISLQHLRKKLLLVHGVGPETADSILLYALNKPSFVVDSYTKRILSRHKLIQPTASYEDIRSLFLENLPCHLQLFNEYHALIVRTCKHWCHKKTPLCSQCPLFELNDICLNC</sequence>
<dbReference type="GO" id="GO:0006284">
    <property type="term" value="P:base-excision repair"/>
    <property type="evidence" value="ECO:0007669"/>
    <property type="project" value="InterPro"/>
</dbReference>
<dbReference type="eggNOG" id="COG2231">
    <property type="taxonomic scope" value="Bacteria"/>
</dbReference>
<evidence type="ECO:0000256" key="1">
    <source>
        <dbReference type="ARBA" id="ARBA00022485"/>
    </source>
</evidence>
<keyword evidence="6" id="KW-0540">Nuclease</keyword>
<dbReference type="SMART" id="SM00478">
    <property type="entry name" value="ENDO3c"/>
    <property type="match status" value="1"/>
</dbReference>
<dbReference type="SUPFAM" id="SSF48150">
    <property type="entry name" value="DNA-glycosylase"/>
    <property type="match status" value="1"/>
</dbReference>
<protein>
    <submittedName>
        <fullName evidence="6">Endonuclease III, putative</fullName>
    </submittedName>
</protein>
<evidence type="ECO:0000256" key="2">
    <source>
        <dbReference type="ARBA" id="ARBA00022723"/>
    </source>
</evidence>
<dbReference type="HOGENOM" id="CLU_012862_6_0_7"/>
<dbReference type="RefSeq" id="WP_011527207.1">
    <property type="nucleotide sequence ID" value="NC_008011.1"/>
</dbReference>
<dbReference type="InterPro" id="IPR003265">
    <property type="entry name" value="HhH-GPD_domain"/>
</dbReference>
<keyword evidence="6" id="KW-0378">Hydrolase</keyword>
<dbReference type="STRING" id="363253.LI1124"/>
<dbReference type="PIRSF" id="PIRSF001435">
    <property type="entry name" value="Nth"/>
    <property type="match status" value="1"/>
</dbReference>
<keyword evidence="1" id="KW-0004">4Fe-4S</keyword>
<dbReference type="KEGG" id="lip:LI1124"/>
<evidence type="ECO:0000259" key="5">
    <source>
        <dbReference type="SMART" id="SM00478"/>
    </source>
</evidence>
<evidence type="ECO:0000313" key="7">
    <source>
        <dbReference type="Proteomes" id="UP000002430"/>
    </source>
</evidence>
<keyword evidence="7" id="KW-1185">Reference proteome</keyword>
<dbReference type="Pfam" id="PF00730">
    <property type="entry name" value="HhH-GPD"/>
    <property type="match status" value="1"/>
</dbReference>
<evidence type="ECO:0000313" key="6">
    <source>
        <dbReference type="EMBL" id="CAJ55178.1"/>
    </source>
</evidence>
<dbReference type="PANTHER" id="PTHR10359:SF19">
    <property type="entry name" value="DNA REPAIR GLYCOSYLASE MJ1434-RELATED"/>
    <property type="match status" value="1"/>
</dbReference>
<proteinExistence type="predicted"/>
<dbReference type="EMBL" id="AM180252">
    <property type="protein sequence ID" value="CAJ55178.1"/>
    <property type="molecule type" value="Genomic_DNA"/>
</dbReference>
<reference evidence="6 7" key="1">
    <citation type="submission" date="2005-11" db="EMBL/GenBank/DDBJ databases">
        <title>The complete genome sequence of Lawsonia intracellularis: the causative agent of proliferative enteropathy.</title>
        <authorList>
            <person name="Kaur K."/>
            <person name="Zhang Q."/>
            <person name="Beckler D."/>
            <person name="Munir S."/>
            <person name="Li L."/>
            <person name="Kinsley K."/>
            <person name="Herron L."/>
            <person name="Peterson A."/>
            <person name="May B."/>
            <person name="Singh S."/>
            <person name="Gebhart C."/>
            <person name="Kapur V."/>
        </authorList>
    </citation>
    <scope>NUCLEOTIDE SEQUENCE [LARGE SCALE GENOMIC DNA]</scope>
    <source>
        <strain evidence="6 7">PHE/MN1-00</strain>
    </source>
</reference>
<keyword evidence="3" id="KW-0408">Iron</keyword>
<dbReference type="GO" id="GO:0004519">
    <property type="term" value="F:endonuclease activity"/>
    <property type="evidence" value="ECO:0007669"/>
    <property type="project" value="UniProtKB-KW"/>
</dbReference>
<organism evidence="6 7">
    <name type="scientific">Lawsonia intracellularis (strain PHE/MN1-00)</name>
    <dbReference type="NCBI Taxonomy" id="363253"/>
    <lineage>
        <taxon>Bacteria</taxon>
        <taxon>Pseudomonadati</taxon>
        <taxon>Thermodesulfobacteriota</taxon>
        <taxon>Desulfovibrionia</taxon>
        <taxon>Desulfovibrionales</taxon>
        <taxon>Desulfovibrionaceae</taxon>
        <taxon>Lawsonia</taxon>
    </lineage>
</organism>
<gene>
    <name evidence="6" type="primary">nth</name>
    <name evidence="6" type="ordered locus">LI1124</name>
</gene>
<feature type="domain" description="HhH-GPD" evidence="5">
    <location>
        <begin position="42"/>
        <end position="202"/>
    </location>
</feature>
<dbReference type="Proteomes" id="UP000002430">
    <property type="component" value="Chromosome"/>
</dbReference>
<dbReference type="CDD" id="cd00056">
    <property type="entry name" value="ENDO3c"/>
    <property type="match status" value="1"/>
</dbReference>
<name>Q1MP99_LAWIP</name>
<dbReference type="InterPro" id="IPR011257">
    <property type="entry name" value="DNA_glycosylase"/>
</dbReference>
<dbReference type="AlphaFoldDB" id="Q1MP99"/>
<keyword evidence="6" id="KW-0255">Endonuclease</keyword>
<dbReference type="GO" id="GO:0046872">
    <property type="term" value="F:metal ion binding"/>
    <property type="evidence" value="ECO:0007669"/>
    <property type="project" value="UniProtKB-KW"/>
</dbReference>
<keyword evidence="2" id="KW-0479">Metal-binding</keyword>